<accession>A0A428RF23</accession>
<keyword evidence="2" id="KW-1185">Reference proteome</keyword>
<gene>
    <name evidence="1" type="ORF">CDV31_017390</name>
</gene>
<reference evidence="1 2" key="1">
    <citation type="submission" date="2017-06" db="EMBL/GenBank/DDBJ databases">
        <title>Cmopartive genomic analysis of Ambrosia Fusariam Clade fungi.</title>
        <authorList>
            <person name="Stajich J.E."/>
            <person name="Carrillo J."/>
            <person name="Kijimoto T."/>
            <person name="Eskalen A."/>
            <person name="O'Donnell K."/>
            <person name="Kasson M."/>
        </authorList>
    </citation>
    <scope>NUCLEOTIDE SEQUENCE [LARGE SCALE GENOMIC DNA]</scope>
    <source>
        <strain evidence="1 2">NRRL 20438</strain>
    </source>
</reference>
<evidence type="ECO:0000313" key="2">
    <source>
        <dbReference type="Proteomes" id="UP000288429"/>
    </source>
</evidence>
<feature type="non-terminal residue" evidence="1">
    <location>
        <position position="99"/>
    </location>
</feature>
<name>A0A428RF23_9HYPO</name>
<evidence type="ECO:0000313" key="1">
    <source>
        <dbReference type="EMBL" id="RSL76137.1"/>
    </source>
</evidence>
<dbReference type="EMBL" id="NIZV01001262">
    <property type="protein sequence ID" value="RSL76137.1"/>
    <property type="molecule type" value="Genomic_DNA"/>
</dbReference>
<proteinExistence type="predicted"/>
<dbReference type="Proteomes" id="UP000288429">
    <property type="component" value="Unassembled WGS sequence"/>
</dbReference>
<protein>
    <submittedName>
        <fullName evidence="1">Uncharacterized protein</fullName>
    </submittedName>
</protein>
<sequence length="99" mass="11131">MRRSVQPSRPVTGGPSKPRRFIVETSVYDTSKSAPVTFSRDLLLFNITARIAGRTKDTNQLALRVLLCPRLDLPPETGFYPHYHADAVSYSDVKTVRLL</sequence>
<comment type="caution">
    <text evidence="1">The sequence shown here is derived from an EMBL/GenBank/DDBJ whole genome shotgun (WGS) entry which is preliminary data.</text>
</comment>
<dbReference type="AlphaFoldDB" id="A0A428RF23"/>
<organism evidence="1 2">
    <name type="scientific">Fusarium ambrosium</name>
    <dbReference type="NCBI Taxonomy" id="131363"/>
    <lineage>
        <taxon>Eukaryota</taxon>
        <taxon>Fungi</taxon>
        <taxon>Dikarya</taxon>
        <taxon>Ascomycota</taxon>
        <taxon>Pezizomycotina</taxon>
        <taxon>Sordariomycetes</taxon>
        <taxon>Hypocreomycetidae</taxon>
        <taxon>Hypocreales</taxon>
        <taxon>Nectriaceae</taxon>
        <taxon>Fusarium</taxon>
        <taxon>Fusarium solani species complex</taxon>
    </lineage>
</organism>